<gene>
    <name evidence="2" type="ORF">DCAR_0935199</name>
</gene>
<dbReference type="InterPro" id="IPR018170">
    <property type="entry name" value="Aldo/ket_reductase_CS"/>
</dbReference>
<dbReference type="PIRSF" id="PIRSF000097">
    <property type="entry name" value="AKR"/>
    <property type="match status" value="1"/>
</dbReference>
<dbReference type="FunFam" id="3.20.20.100:FF:000014">
    <property type="entry name" value="NAD(P)-linked oxidoreductase superfamily protein"/>
    <property type="match status" value="1"/>
</dbReference>
<dbReference type="Pfam" id="PF00248">
    <property type="entry name" value="Aldo_ket_red"/>
    <property type="match status" value="1"/>
</dbReference>
<accession>A0A175YGW3</accession>
<keyword evidence="1" id="KW-0560">Oxidoreductase</keyword>
<dbReference type="PROSITE" id="PS00798">
    <property type="entry name" value="ALDOKETO_REDUCTASE_1"/>
    <property type="match status" value="1"/>
</dbReference>
<dbReference type="InterPro" id="IPR044497">
    <property type="entry name" value="AKR4A/B"/>
</dbReference>
<dbReference type="KEGG" id="dcr:108200397"/>
<keyword evidence="3" id="KW-1185">Reference proteome</keyword>
<sequence length="323" mass="36445">MSSKKIPESQLTSDHAATIPLLGFGTAVYPLVASDTMKESIFNAIEVGYRHFDTAALYNSEIFLGQAVAEAVDRGIIKSRDELFVTSKLWCSDAHPDRVLPALQNSLRNLGFEYLDLYLIHYPASIKPGSISLPFPKEDILPLDFKHVWEAMEECQIRGLTKAIGVSNFSCKKLDLILSLAKIPPAVNQVEMNPLWQQKKLREFCKEKNIHVTAYSPLGAKGTFWGTNKVMDSEVLQEIATAKGKSLPQICLRWAYEQGVSVIVKSFSKERMKENMDIFDWKLSSEELERIKQLPQHQGNPALFFTSDDGPYKTANDLWDENN</sequence>
<dbReference type="GO" id="GO:0016616">
    <property type="term" value="F:oxidoreductase activity, acting on the CH-OH group of donors, NAD or NADP as acceptor"/>
    <property type="evidence" value="ECO:0007669"/>
    <property type="project" value="InterPro"/>
</dbReference>
<dbReference type="InterPro" id="IPR023210">
    <property type="entry name" value="NADP_OxRdtase_dom"/>
</dbReference>
<dbReference type="AlphaFoldDB" id="A0A175YGW3"/>
<reference evidence="2" key="2">
    <citation type="submission" date="2022-03" db="EMBL/GenBank/DDBJ databases">
        <title>Draft title - Genomic analysis of global carrot germplasm unveils the trajectory of domestication and the origin of high carotenoid orange carrot.</title>
        <authorList>
            <person name="Iorizzo M."/>
            <person name="Ellison S."/>
            <person name="Senalik D."/>
            <person name="Macko-Podgorni A."/>
            <person name="Grzebelus D."/>
            <person name="Bostan H."/>
            <person name="Rolling W."/>
            <person name="Curaba J."/>
            <person name="Simon P."/>
        </authorList>
    </citation>
    <scope>NUCLEOTIDE SEQUENCE</scope>
    <source>
        <tissue evidence="2">Leaf</tissue>
    </source>
</reference>
<dbReference type="InterPro" id="IPR020471">
    <property type="entry name" value="AKR"/>
</dbReference>
<dbReference type="Proteomes" id="UP000077755">
    <property type="component" value="Chromosome 9"/>
</dbReference>
<dbReference type="PROSITE" id="PS00062">
    <property type="entry name" value="ALDOKETO_REDUCTASE_2"/>
    <property type="match status" value="1"/>
</dbReference>
<dbReference type="GO" id="GO:0044550">
    <property type="term" value="P:secondary metabolite biosynthetic process"/>
    <property type="evidence" value="ECO:0007669"/>
    <property type="project" value="UniProtKB-ARBA"/>
</dbReference>
<proteinExistence type="predicted"/>
<evidence type="ECO:0000256" key="1">
    <source>
        <dbReference type="ARBA" id="ARBA00023002"/>
    </source>
</evidence>
<dbReference type="OrthoDB" id="416253at2759"/>
<dbReference type="Gene3D" id="3.20.20.100">
    <property type="entry name" value="NADP-dependent oxidoreductase domain"/>
    <property type="match status" value="1"/>
</dbReference>
<protein>
    <submittedName>
        <fullName evidence="2">Uncharacterized protein</fullName>
    </submittedName>
</protein>
<evidence type="ECO:0000313" key="2">
    <source>
        <dbReference type="EMBL" id="WOH15656.1"/>
    </source>
</evidence>
<dbReference type="CDD" id="cd19124">
    <property type="entry name" value="AKR_AKR4A_4B"/>
    <property type="match status" value="1"/>
</dbReference>
<dbReference type="SUPFAM" id="SSF51430">
    <property type="entry name" value="NAD(P)-linked oxidoreductase"/>
    <property type="match status" value="1"/>
</dbReference>
<dbReference type="PANTHER" id="PTHR11732">
    <property type="entry name" value="ALDO/KETO REDUCTASE"/>
    <property type="match status" value="1"/>
</dbReference>
<dbReference type="EMBL" id="CP093351">
    <property type="protein sequence ID" value="WOH15656.1"/>
    <property type="molecule type" value="Genomic_DNA"/>
</dbReference>
<dbReference type="Gramene" id="KZM82743">
    <property type="protein sequence ID" value="KZM82743"/>
    <property type="gene ID" value="DCAR_030312"/>
</dbReference>
<dbReference type="InterPro" id="IPR036812">
    <property type="entry name" value="NAD(P)_OxRdtase_dom_sf"/>
</dbReference>
<reference evidence="2" key="1">
    <citation type="journal article" date="2016" name="Nat. Genet.">
        <title>A high-quality carrot genome assembly provides new insights into carotenoid accumulation and asterid genome evolution.</title>
        <authorList>
            <person name="Iorizzo M."/>
            <person name="Ellison S."/>
            <person name="Senalik D."/>
            <person name="Zeng P."/>
            <person name="Satapoomin P."/>
            <person name="Huang J."/>
            <person name="Bowman M."/>
            <person name="Iovene M."/>
            <person name="Sanseverino W."/>
            <person name="Cavagnaro P."/>
            <person name="Yildiz M."/>
            <person name="Macko-Podgorni A."/>
            <person name="Moranska E."/>
            <person name="Grzebelus E."/>
            <person name="Grzebelus D."/>
            <person name="Ashrafi H."/>
            <person name="Zheng Z."/>
            <person name="Cheng S."/>
            <person name="Spooner D."/>
            <person name="Van Deynze A."/>
            <person name="Simon P."/>
        </authorList>
    </citation>
    <scope>NUCLEOTIDE SEQUENCE</scope>
    <source>
        <tissue evidence="2">Leaf</tissue>
    </source>
</reference>
<name>A0A175YGW3_DAUCS</name>
<dbReference type="PRINTS" id="PR00069">
    <property type="entry name" value="ALDKETRDTASE"/>
</dbReference>
<dbReference type="PROSITE" id="PS00063">
    <property type="entry name" value="ALDOKETO_REDUCTASE_3"/>
    <property type="match status" value="1"/>
</dbReference>
<dbReference type="OMA" id="WNNYHAK"/>
<organism evidence="2 3">
    <name type="scientific">Daucus carota subsp. sativus</name>
    <name type="common">Carrot</name>
    <dbReference type="NCBI Taxonomy" id="79200"/>
    <lineage>
        <taxon>Eukaryota</taxon>
        <taxon>Viridiplantae</taxon>
        <taxon>Streptophyta</taxon>
        <taxon>Embryophyta</taxon>
        <taxon>Tracheophyta</taxon>
        <taxon>Spermatophyta</taxon>
        <taxon>Magnoliopsida</taxon>
        <taxon>eudicotyledons</taxon>
        <taxon>Gunneridae</taxon>
        <taxon>Pentapetalae</taxon>
        <taxon>asterids</taxon>
        <taxon>campanulids</taxon>
        <taxon>Apiales</taxon>
        <taxon>Apiaceae</taxon>
        <taxon>Apioideae</taxon>
        <taxon>Scandiceae</taxon>
        <taxon>Daucinae</taxon>
        <taxon>Daucus</taxon>
        <taxon>Daucus sect. Daucus</taxon>
    </lineage>
</organism>
<evidence type="ECO:0000313" key="3">
    <source>
        <dbReference type="Proteomes" id="UP000077755"/>
    </source>
</evidence>